<evidence type="ECO:0000313" key="10">
    <source>
        <dbReference type="EMBL" id="HIW82519.1"/>
    </source>
</evidence>
<dbReference type="PANTHER" id="PTHR21039">
    <property type="entry name" value="HISTIDINOL PHOSPHATASE-RELATED"/>
    <property type="match status" value="1"/>
</dbReference>
<dbReference type="Proteomes" id="UP000824265">
    <property type="component" value="Unassembled WGS sequence"/>
</dbReference>
<evidence type="ECO:0000256" key="1">
    <source>
        <dbReference type="ARBA" id="ARBA00004970"/>
    </source>
</evidence>
<comment type="pathway">
    <text evidence="1 8">Amino-acid biosynthesis; L-histidine biosynthesis; L-histidine from 5-phospho-alpha-D-ribose 1-diphosphate: step 8/9.</text>
</comment>
<evidence type="ECO:0000259" key="9">
    <source>
        <dbReference type="SMART" id="SM00481"/>
    </source>
</evidence>
<dbReference type="InterPro" id="IPR003141">
    <property type="entry name" value="Pol/His_phosphatase_N"/>
</dbReference>
<sequence>MPITSDFHLHSSFSGDSSTPMEEMILKGISLGLTEICFTEHNDFAYPAFPGGDGSQFLLNTDAYLYDLIRYREKYADKIKVLFGVELGLQPQLMRQDAVYAKSYDFDFIIGSSHLCHGRDPYFPSFFEGRTQEEAYLEYFESILENIKKHSNFDVYGHLDYVVRYGPNKDQGYSYAGYREVLDQILEALIEGGKGLEVNTGGLKRGLSDLHPCTDILKRYRQLGGEIVTVGSDAHNAQSMAADFDRAGKVLLDCGFRYYTIFEKRTPEFRRI</sequence>
<evidence type="ECO:0000256" key="2">
    <source>
        <dbReference type="ARBA" id="ARBA00009152"/>
    </source>
</evidence>
<accession>A0A9D1R765</accession>
<evidence type="ECO:0000313" key="11">
    <source>
        <dbReference type="Proteomes" id="UP000824265"/>
    </source>
</evidence>
<proteinExistence type="inferred from homology"/>
<feature type="domain" description="Polymerase/histidinol phosphatase N-terminal" evidence="9">
    <location>
        <begin position="5"/>
        <end position="91"/>
    </location>
</feature>
<evidence type="ECO:0000256" key="6">
    <source>
        <dbReference type="ARBA" id="ARBA00023102"/>
    </source>
</evidence>
<dbReference type="EC" id="3.1.3.15" evidence="3 8"/>
<evidence type="ECO:0000256" key="4">
    <source>
        <dbReference type="ARBA" id="ARBA00022605"/>
    </source>
</evidence>
<evidence type="ECO:0000256" key="7">
    <source>
        <dbReference type="ARBA" id="ARBA00049158"/>
    </source>
</evidence>
<gene>
    <name evidence="10" type="ORF">H9742_13535</name>
</gene>
<protein>
    <recommendedName>
        <fullName evidence="3 8">Histidinol-phosphatase</fullName>
        <shortName evidence="8">HolPase</shortName>
        <ecNumber evidence="3 8">3.1.3.15</ecNumber>
    </recommendedName>
</protein>
<dbReference type="InterPro" id="IPR010140">
    <property type="entry name" value="Histidinol_P_phosphatase_HisJ"/>
</dbReference>
<dbReference type="EMBL" id="DXGH01000073">
    <property type="protein sequence ID" value="HIW82519.1"/>
    <property type="molecule type" value="Genomic_DNA"/>
</dbReference>
<keyword evidence="6 8" id="KW-0368">Histidine biosynthesis</keyword>
<keyword evidence="5 8" id="KW-0378">Hydrolase</keyword>
<dbReference type="AlphaFoldDB" id="A0A9D1R765"/>
<evidence type="ECO:0000256" key="5">
    <source>
        <dbReference type="ARBA" id="ARBA00022801"/>
    </source>
</evidence>
<dbReference type="InterPro" id="IPR004013">
    <property type="entry name" value="PHP_dom"/>
</dbReference>
<dbReference type="NCBIfam" id="TIGR01856">
    <property type="entry name" value="hisJ_fam"/>
    <property type="match status" value="1"/>
</dbReference>
<dbReference type="Gene3D" id="3.20.20.140">
    <property type="entry name" value="Metal-dependent hydrolases"/>
    <property type="match status" value="1"/>
</dbReference>
<dbReference type="SUPFAM" id="SSF89550">
    <property type="entry name" value="PHP domain-like"/>
    <property type="match status" value="1"/>
</dbReference>
<dbReference type="Pfam" id="PF02811">
    <property type="entry name" value="PHP"/>
    <property type="match status" value="1"/>
</dbReference>
<keyword evidence="4 8" id="KW-0028">Amino-acid biosynthesis</keyword>
<dbReference type="GO" id="GO:0004401">
    <property type="term" value="F:histidinol-phosphatase activity"/>
    <property type="evidence" value="ECO:0007669"/>
    <property type="project" value="UniProtKB-UniRule"/>
</dbReference>
<reference evidence="10" key="2">
    <citation type="submission" date="2021-04" db="EMBL/GenBank/DDBJ databases">
        <authorList>
            <person name="Gilroy R."/>
        </authorList>
    </citation>
    <scope>NUCLEOTIDE SEQUENCE</scope>
    <source>
        <strain evidence="10">CHK195-6426</strain>
    </source>
</reference>
<dbReference type="GO" id="GO:0000105">
    <property type="term" value="P:L-histidine biosynthetic process"/>
    <property type="evidence" value="ECO:0007669"/>
    <property type="project" value="UniProtKB-UniRule"/>
</dbReference>
<comment type="similarity">
    <text evidence="2 8">Belongs to the PHP hydrolase family. HisK subfamily.</text>
</comment>
<dbReference type="PANTHER" id="PTHR21039:SF0">
    <property type="entry name" value="HISTIDINOL-PHOSPHATASE"/>
    <property type="match status" value="1"/>
</dbReference>
<dbReference type="InterPro" id="IPR016195">
    <property type="entry name" value="Pol/histidinol_Pase-like"/>
</dbReference>
<evidence type="ECO:0000256" key="3">
    <source>
        <dbReference type="ARBA" id="ARBA00013085"/>
    </source>
</evidence>
<evidence type="ECO:0000256" key="8">
    <source>
        <dbReference type="RuleBase" id="RU366003"/>
    </source>
</evidence>
<reference evidence="10" key="1">
    <citation type="journal article" date="2021" name="PeerJ">
        <title>Extensive microbial diversity within the chicken gut microbiome revealed by metagenomics and culture.</title>
        <authorList>
            <person name="Gilroy R."/>
            <person name="Ravi A."/>
            <person name="Getino M."/>
            <person name="Pursley I."/>
            <person name="Horton D.L."/>
            <person name="Alikhan N.F."/>
            <person name="Baker D."/>
            <person name="Gharbi K."/>
            <person name="Hall N."/>
            <person name="Watson M."/>
            <person name="Adriaenssens E.M."/>
            <person name="Foster-Nyarko E."/>
            <person name="Jarju S."/>
            <person name="Secka A."/>
            <person name="Antonio M."/>
            <person name="Oren A."/>
            <person name="Chaudhuri R.R."/>
            <person name="La Ragione R."/>
            <person name="Hildebrand F."/>
            <person name="Pallen M.J."/>
        </authorList>
    </citation>
    <scope>NUCLEOTIDE SEQUENCE</scope>
    <source>
        <strain evidence="10">CHK195-6426</strain>
    </source>
</reference>
<organism evidence="10 11">
    <name type="scientific">Candidatus Acetatifactor stercoripullorum</name>
    <dbReference type="NCBI Taxonomy" id="2838414"/>
    <lineage>
        <taxon>Bacteria</taxon>
        <taxon>Bacillati</taxon>
        <taxon>Bacillota</taxon>
        <taxon>Clostridia</taxon>
        <taxon>Lachnospirales</taxon>
        <taxon>Lachnospiraceae</taxon>
        <taxon>Acetatifactor</taxon>
    </lineage>
</organism>
<comment type="caution">
    <text evidence="10">The sequence shown here is derived from an EMBL/GenBank/DDBJ whole genome shotgun (WGS) entry which is preliminary data.</text>
</comment>
<dbReference type="GO" id="GO:0005737">
    <property type="term" value="C:cytoplasm"/>
    <property type="evidence" value="ECO:0007669"/>
    <property type="project" value="TreeGrafter"/>
</dbReference>
<comment type="catalytic activity">
    <reaction evidence="7 8">
        <text>L-histidinol phosphate + H2O = L-histidinol + phosphate</text>
        <dbReference type="Rhea" id="RHEA:14465"/>
        <dbReference type="ChEBI" id="CHEBI:15377"/>
        <dbReference type="ChEBI" id="CHEBI:43474"/>
        <dbReference type="ChEBI" id="CHEBI:57699"/>
        <dbReference type="ChEBI" id="CHEBI:57980"/>
        <dbReference type="EC" id="3.1.3.15"/>
    </reaction>
</comment>
<dbReference type="SMART" id="SM00481">
    <property type="entry name" value="POLIIIAc"/>
    <property type="match status" value="1"/>
</dbReference>
<name>A0A9D1R765_9FIRM</name>